<evidence type="ECO:0000313" key="1">
    <source>
        <dbReference type="EMBL" id="TKW21406.1"/>
    </source>
</evidence>
<sequence>MFIFCHLVKECGFMDLWYNDPTYTWSNKQFYANPTFERLDRCLENAEWCAAFPSIAVFHLPMMKSDHSSILAILETSQTRKKPFRFENCQVPGNRFAKMEEKETKPEFSVTSS</sequence>
<dbReference type="InterPro" id="IPR036691">
    <property type="entry name" value="Endo/exonu/phosph_ase_sf"/>
</dbReference>
<dbReference type="Gene3D" id="3.60.10.10">
    <property type="entry name" value="Endonuclease/exonuclease/phosphatase"/>
    <property type="match status" value="1"/>
</dbReference>
<dbReference type="SUPFAM" id="SSF56219">
    <property type="entry name" value="DNase I-like"/>
    <property type="match status" value="1"/>
</dbReference>
<dbReference type="EMBL" id="CM016555">
    <property type="protein sequence ID" value="TKW21406.1"/>
    <property type="molecule type" value="Genomic_DNA"/>
</dbReference>
<gene>
    <name evidence="1" type="ORF">SEVIR_4G160800v2</name>
</gene>
<protein>
    <recommendedName>
        <fullName evidence="3">Endonuclease/exonuclease/phosphatase domain-containing protein</fullName>
    </recommendedName>
</protein>
<accession>A0A4V6Y8I6</accession>
<organism evidence="1 2">
    <name type="scientific">Setaria viridis</name>
    <name type="common">Green bristlegrass</name>
    <name type="synonym">Setaria italica subsp. viridis</name>
    <dbReference type="NCBI Taxonomy" id="4556"/>
    <lineage>
        <taxon>Eukaryota</taxon>
        <taxon>Viridiplantae</taxon>
        <taxon>Streptophyta</taxon>
        <taxon>Embryophyta</taxon>
        <taxon>Tracheophyta</taxon>
        <taxon>Spermatophyta</taxon>
        <taxon>Magnoliopsida</taxon>
        <taxon>Liliopsida</taxon>
        <taxon>Poales</taxon>
        <taxon>Poaceae</taxon>
        <taxon>PACMAD clade</taxon>
        <taxon>Panicoideae</taxon>
        <taxon>Panicodae</taxon>
        <taxon>Paniceae</taxon>
        <taxon>Cenchrinae</taxon>
        <taxon>Setaria</taxon>
    </lineage>
</organism>
<dbReference type="OMA" id="WITHLEF"/>
<dbReference type="PANTHER" id="PTHR33710:SF79">
    <property type="entry name" value="OS06G0205337 PROTEIN"/>
    <property type="match status" value="1"/>
</dbReference>
<keyword evidence="2" id="KW-1185">Reference proteome</keyword>
<dbReference type="Proteomes" id="UP000298652">
    <property type="component" value="Chromosome 4"/>
</dbReference>
<proteinExistence type="predicted"/>
<dbReference type="PANTHER" id="PTHR33710">
    <property type="entry name" value="BNAC02G09200D PROTEIN"/>
    <property type="match status" value="1"/>
</dbReference>
<name>A0A4V6Y8I6_SETVI</name>
<evidence type="ECO:0008006" key="3">
    <source>
        <dbReference type="Google" id="ProtNLM"/>
    </source>
</evidence>
<dbReference type="AlphaFoldDB" id="A0A4V6Y8I6"/>
<reference evidence="1" key="1">
    <citation type="submission" date="2019-03" db="EMBL/GenBank/DDBJ databases">
        <title>WGS assembly of Setaria viridis.</title>
        <authorList>
            <person name="Huang P."/>
            <person name="Jenkins J."/>
            <person name="Grimwood J."/>
            <person name="Barry K."/>
            <person name="Healey A."/>
            <person name="Mamidi S."/>
            <person name="Sreedasyam A."/>
            <person name="Shu S."/>
            <person name="Feldman M."/>
            <person name="Wu J."/>
            <person name="Yu Y."/>
            <person name="Chen C."/>
            <person name="Johnson J."/>
            <person name="Rokhsar D."/>
            <person name="Baxter I."/>
            <person name="Schmutz J."/>
            <person name="Brutnell T."/>
            <person name="Kellogg E."/>
        </authorList>
    </citation>
    <scope>NUCLEOTIDE SEQUENCE [LARGE SCALE GENOMIC DNA]</scope>
</reference>
<dbReference type="Gramene" id="TKW21406">
    <property type="protein sequence ID" value="TKW21406"/>
    <property type="gene ID" value="SEVIR_4G160800v2"/>
</dbReference>
<evidence type="ECO:0000313" key="2">
    <source>
        <dbReference type="Proteomes" id="UP000298652"/>
    </source>
</evidence>